<evidence type="ECO:0000256" key="1">
    <source>
        <dbReference type="SAM" id="MobiDB-lite"/>
    </source>
</evidence>
<gene>
    <name evidence="2" type="ORF">BWQ96_10357</name>
</gene>
<organism evidence="2 3">
    <name type="scientific">Gracilariopsis chorda</name>
    <dbReference type="NCBI Taxonomy" id="448386"/>
    <lineage>
        <taxon>Eukaryota</taxon>
        <taxon>Rhodophyta</taxon>
        <taxon>Florideophyceae</taxon>
        <taxon>Rhodymeniophycidae</taxon>
        <taxon>Gracilariales</taxon>
        <taxon>Gracilariaceae</taxon>
        <taxon>Gracilariopsis</taxon>
    </lineage>
</organism>
<sequence length="124" mass="13861">MSAPSGVKRLTTNVHYDEHHGFSPDHNSFSADSGLETKTDSPHLQTPQSSKEHSEQAEMPQNTNFDDEPLPQPANLNLSLELESHPNQTLDNYLNAVLPEDLQAEYSDEYDSFRGSNCQDTDTN</sequence>
<dbReference type="AlphaFoldDB" id="A0A2V3ICX0"/>
<protein>
    <submittedName>
        <fullName evidence="2">Uncharacterized protein</fullName>
    </submittedName>
</protein>
<proteinExistence type="predicted"/>
<evidence type="ECO:0000313" key="3">
    <source>
        <dbReference type="Proteomes" id="UP000247409"/>
    </source>
</evidence>
<comment type="caution">
    <text evidence="2">The sequence shown here is derived from an EMBL/GenBank/DDBJ whole genome shotgun (WGS) entry which is preliminary data.</text>
</comment>
<accession>A0A2V3ICX0</accession>
<reference evidence="2 3" key="1">
    <citation type="journal article" date="2018" name="Mol. Biol. Evol.">
        <title>Analysis of the draft genome of the red seaweed Gracilariopsis chorda provides insights into genome size evolution in Rhodophyta.</title>
        <authorList>
            <person name="Lee J."/>
            <person name="Yang E.C."/>
            <person name="Graf L."/>
            <person name="Yang J.H."/>
            <person name="Qiu H."/>
            <person name="Zel Zion U."/>
            <person name="Chan C.X."/>
            <person name="Stephens T.G."/>
            <person name="Weber A.P.M."/>
            <person name="Boo G.H."/>
            <person name="Boo S.M."/>
            <person name="Kim K.M."/>
            <person name="Shin Y."/>
            <person name="Jung M."/>
            <person name="Lee S.J."/>
            <person name="Yim H.S."/>
            <person name="Lee J.H."/>
            <person name="Bhattacharya D."/>
            <person name="Yoon H.S."/>
        </authorList>
    </citation>
    <scope>NUCLEOTIDE SEQUENCE [LARGE SCALE GENOMIC DNA]</scope>
    <source>
        <strain evidence="2 3">SKKU-2015</strain>
        <tissue evidence="2">Whole body</tissue>
    </source>
</reference>
<keyword evidence="3" id="KW-1185">Reference proteome</keyword>
<feature type="region of interest" description="Disordered" evidence="1">
    <location>
        <begin position="1"/>
        <end position="83"/>
    </location>
</feature>
<dbReference type="EMBL" id="NBIV01000399">
    <property type="protein sequence ID" value="PXF39933.1"/>
    <property type="molecule type" value="Genomic_DNA"/>
</dbReference>
<evidence type="ECO:0000313" key="2">
    <source>
        <dbReference type="EMBL" id="PXF39933.1"/>
    </source>
</evidence>
<dbReference type="Proteomes" id="UP000247409">
    <property type="component" value="Unassembled WGS sequence"/>
</dbReference>
<name>A0A2V3ICX0_9FLOR</name>